<proteinExistence type="predicted"/>
<comment type="caution">
    <text evidence="1">The sequence shown here is derived from an EMBL/GenBank/DDBJ whole genome shotgun (WGS) entry which is preliminary data.</text>
</comment>
<reference evidence="1 2" key="1">
    <citation type="submission" date="2019-07" db="EMBL/GenBank/DDBJ databases">
        <title>Genomics analysis of Aphanomyces spp. identifies a new class of oomycete effector associated with host adaptation.</title>
        <authorList>
            <person name="Gaulin E."/>
        </authorList>
    </citation>
    <scope>NUCLEOTIDE SEQUENCE [LARGE SCALE GENOMIC DNA]</scope>
    <source>
        <strain evidence="1 2">ATCC 201684</strain>
    </source>
</reference>
<evidence type="ECO:0000313" key="2">
    <source>
        <dbReference type="Proteomes" id="UP000481153"/>
    </source>
</evidence>
<gene>
    <name evidence="1" type="ORF">Ae201684_009051</name>
</gene>
<dbReference type="EMBL" id="VJMJ01000117">
    <property type="protein sequence ID" value="KAF0734184.1"/>
    <property type="molecule type" value="Genomic_DNA"/>
</dbReference>
<protein>
    <submittedName>
        <fullName evidence="1">Uncharacterized protein</fullName>
    </submittedName>
</protein>
<dbReference type="Proteomes" id="UP000481153">
    <property type="component" value="Unassembled WGS sequence"/>
</dbReference>
<accession>A0A6G0X2Y8</accession>
<dbReference type="AlphaFoldDB" id="A0A6G0X2Y8"/>
<sequence>MCTNTLSARDCSLAQAAGRGNVVSFVGHDYLPLTNGVGFCDFVYGDSSLNSTCSRGMKSIGPGIKKKDGIMRDHSVQALILVTSTTCINALLKNLAISWCVPLQRQKLSLKSRGCVCSWWILFRHRMAFGPSYDVLHSTWSKLLSHSLPPQNVYAANTACPSGINAGNPAMILARVTNETKTSKSVGPHGEAVSRDINRQTSHIRHLTANQIF</sequence>
<dbReference type="VEuPathDB" id="FungiDB:AeMF1_013392"/>
<evidence type="ECO:0000313" key="1">
    <source>
        <dbReference type="EMBL" id="KAF0734184.1"/>
    </source>
</evidence>
<keyword evidence="2" id="KW-1185">Reference proteome</keyword>
<organism evidence="1 2">
    <name type="scientific">Aphanomyces euteiches</name>
    <dbReference type="NCBI Taxonomy" id="100861"/>
    <lineage>
        <taxon>Eukaryota</taxon>
        <taxon>Sar</taxon>
        <taxon>Stramenopiles</taxon>
        <taxon>Oomycota</taxon>
        <taxon>Saprolegniomycetes</taxon>
        <taxon>Saprolegniales</taxon>
        <taxon>Verrucalvaceae</taxon>
        <taxon>Aphanomyces</taxon>
    </lineage>
</organism>
<name>A0A6G0X2Y8_9STRA</name>